<evidence type="ECO:0000259" key="3">
    <source>
        <dbReference type="PROSITE" id="PS51723"/>
    </source>
</evidence>
<dbReference type="InterPro" id="IPR005877">
    <property type="entry name" value="YSIRK_signal_dom"/>
</dbReference>
<reference evidence="4 5" key="1">
    <citation type="submission" date="2018-11" db="EMBL/GenBank/DDBJ databases">
        <title>Genomic profiling of Staphylococcus species from a Poultry farm system in KwaZulu-Natal, South Africa.</title>
        <authorList>
            <person name="Amoako D.G."/>
            <person name="Somboro A.M."/>
            <person name="Abia A.L.K."/>
            <person name="Bester L.A."/>
            <person name="Essack S.Y."/>
        </authorList>
    </citation>
    <scope>NUCLEOTIDE SEQUENCE [LARGE SCALE GENOMIC DNA]</scope>
    <source>
        <strain evidence="4 5">SA11</strain>
    </source>
</reference>
<dbReference type="Gene3D" id="3.40.390.80">
    <property type="entry name" value="Peptidase M60, enhancin-like domain 2"/>
    <property type="match status" value="1"/>
</dbReference>
<protein>
    <submittedName>
        <fullName evidence="4">YSIRK-type signal peptide-containing protein</fullName>
    </submittedName>
</protein>
<dbReference type="InterPro" id="IPR041498">
    <property type="entry name" value="Big_6"/>
</dbReference>
<feature type="compositionally biased region" description="Low complexity" evidence="2">
    <location>
        <begin position="127"/>
        <end position="147"/>
    </location>
</feature>
<dbReference type="InterPro" id="IPR031161">
    <property type="entry name" value="Peptidase_M60_dom"/>
</dbReference>
<feature type="compositionally biased region" description="Acidic residues" evidence="2">
    <location>
        <begin position="1200"/>
        <end position="1211"/>
    </location>
</feature>
<evidence type="ECO:0000256" key="2">
    <source>
        <dbReference type="SAM" id="MobiDB-lite"/>
    </source>
</evidence>
<dbReference type="EMBL" id="RQTE01000092">
    <property type="protein sequence ID" value="RZI02671.1"/>
    <property type="molecule type" value="Genomic_DNA"/>
</dbReference>
<dbReference type="Pfam" id="PF03272">
    <property type="entry name" value="Mucin_bdg"/>
    <property type="match status" value="1"/>
</dbReference>
<evidence type="ECO:0000313" key="4">
    <source>
        <dbReference type="EMBL" id="RZI02671.1"/>
    </source>
</evidence>
<dbReference type="NCBIfam" id="TIGR01168">
    <property type="entry name" value="YSIRK_signal"/>
    <property type="match status" value="1"/>
</dbReference>
<keyword evidence="1" id="KW-0732">Signal</keyword>
<dbReference type="Pfam" id="PF17936">
    <property type="entry name" value="Big_6"/>
    <property type="match status" value="2"/>
</dbReference>
<accession>A0A4Q7CPS5</accession>
<feature type="region of interest" description="Disordered" evidence="2">
    <location>
        <begin position="52"/>
        <end position="155"/>
    </location>
</feature>
<dbReference type="NCBIfam" id="NF033510">
    <property type="entry name" value="Ca_tandemer"/>
    <property type="match status" value="2"/>
</dbReference>
<feature type="region of interest" description="Disordered" evidence="2">
    <location>
        <begin position="1199"/>
        <end position="1264"/>
    </location>
</feature>
<comment type="caution">
    <text evidence="4">The sequence shown here is derived from an EMBL/GenBank/DDBJ whole genome shotgun (WGS) entry which is preliminary data.</text>
</comment>
<sequence>MKYMTKQQKKNNVFRPQSKNRYRIRKFNVGLASVLFGTFLIYANPANHAEAAETEAASSPQIEKVNQPSTATSENIDQASKNNQPETSENSQLQNQQPKANATDQPLIQNETQTTPENNVVTREAQPETPTSETTNTPNQNETQQPNYHASSPEAKAKPIEAIQGIKEQVYSKSVTVYPASTVAKTASEKRGINQARESLGLIVPQNKKLYIRQAKGSNEADLRVDLMTDDSKQIKNATISKNGAWNSISTGIDSAAFLRIPVGLNHNPIVEYYVEDDAGITLPTFRKEGDQQAFLDDWKKRDTPYGYVDGDKIAFLIPKIDLPRIEQFGVNPTSLSYKNLDDMINYYEDIIKHYDEWVGLNDDINSVHYNVPQKYFTIADKNGFGLAYYSSNLMGSNSPSMYGYLVKGWLALHEVGHGYDGIMVNDEDMNLMEVENNILANQYQTTVMGIDSGWLYEGHQESTQRNIHNRIIDSNGTFKFGNIGYRERLDFMTKMVRLTGIDGFTEMWKGIREEEAAADKLHNPFIQDVPRWINTYWLADQGVNGTAYFDLYNIDLSQVLKDKLASYDNSFAYPLAMLIQDKAELERIKQKLSLATEYELVKSSDLADTSIFSNAEITLNLNGQTLPDNVKVSLLENGKEVAQATVKDGKAVFPHIRAGVYQIAAPLSLENALPRSQYLIVKEAGNNTAVLDYPTYEGTQSNVEQRISLRGLSNREFAFVDYYPEKKMVKFVENSGQPHFYFNDEYAHVKIEKADGTVVLDESLVGSQKFSYKIQEFNLDYGDKIIVRHREPAARRKVVRKETNEDLVFPYASNETVTYTLTDKGFIINDETEADANRRYSTAITSDVDKIAADIKANPDRNYRTQLFHALQGTKHVNDAIKTELEGILQPLVEKYFVTEPIVNHIEKGAATITGEGQPESTIVVTFPNQISSTVEVDTEGKWKVDVPEGLTLEHNDVTLVKAIGELGSISNEVIGKVEDSISPEVPHINEIEAGANEIKGTSEPNSIVVITLPEGTTVEVETDNDGNWKLETNDKLSYGATIEAVAKDLVGNVSEKVSIIVKDTIPPTSPTVNLLKSTDTELTGTAEPNSKITIKLNDRIVAVETNVEGQWKYVLDETTQLKGDTVVIVAATDKAGNQSLNTEVTVENIIIPKPTEESIDNNQIEEDIWGLIDGKGNAEAIKNSNLDYEYNGAKTEETAGDCDIEEEEETSKVLTPLPEREDKPLDTPTTQTQDDENHEYHDTTANKVDNKKDNESSPVNTNNQYIQVDNQPLNSEGVVDVIVPITNNTEKTPKVAEEPEKTERTYKDKEEVTHIIQPLPYEKTTTDESEITMAPSNIVHKEETVLKAKLNKNAVDSTAFIINERIKSQQLHISNVVENDYSIYKPKKEAVVQSKLPMTGISNKEGISPLKGLVLISGLVLLGIAIKRKENEY</sequence>
<feature type="compositionally biased region" description="Basic and acidic residues" evidence="2">
    <location>
        <begin position="1240"/>
        <end position="1257"/>
    </location>
</feature>
<name>A0A4Q7CPS5_9STAP</name>
<proteinExistence type="predicted"/>
<dbReference type="Proteomes" id="UP000293854">
    <property type="component" value="Unassembled WGS sequence"/>
</dbReference>
<feature type="compositionally biased region" description="Polar residues" evidence="2">
    <location>
        <begin position="58"/>
        <end position="121"/>
    </location>
</feature>
<feature type="domain" description="Peptidase M60" evidence="3">
    <location>
        <begin position="195"/>
        <end position="501"/>
    </location>
</feature>
<dbReference type="InterPro" id="IPR004954">
    <property type="entry name" value="Mucin-bd"/>
</dbReference>
<dbReference type="PROSITE" id="PS51723">
    <property type="entry name" value="PEPTIDASE_M60"/>
    <property type="match status" value="1"/>
</dbReference>
<organism evidence="4 5">
    <name type="scientific">Staphylococcus condimenti</name>
    <dbReference type="NCBI Taxonomy" id="70255"/>
    <lineage>
        <taxon>Bacteria</taxon>
        <taxon>Bacillati</taxon>
        <taxon>Bacillota</taxon>
        <taxon>Bacilli</taxon>
        <taxon>Bacillales</taxon>
        <taxon>Staphylococcaceae</taxon>
        <taxon>Staphylococcus</taxon>
    </lineage>
</organism>
<dbReference type="Pfam" id="PF04650">
    <property type="entry name" value="YSIRK_signal"/>
    <property type="match status" value="1"/>
</dbReference>
<evidence type="ECO:0000256" key="1">
    <source>
        <dbReference type="ARBA" id="ARBA00022729"/>
    </source>
</evidence>
<dbReference type="SMART" id="SM01276">
    <property type="entry name" value="M60-like"/>
    <property type="match status" value="1"/>
</dbReference>
<dbReference type="InterPro" id="IPR013783">
    <property type="entry name" value="Ig-like_fold"/>
</dbReference>
<gene>
    <name evidence="4" type="ORF">EIG99_05805</name>
</gene>
<evidence type="ECO:0000313" key="5">
    <source>
        <dbReference type="Proteomes" id="UP000293854"/>
    </source>
</evidence>
<dbReference type="Gene3D" id="2.60.40.10">
    <property type="entry name" value="Immunoglobulins"/>
    <property type="match status" value="3"/>
</dbReference>